<name>B6T658_MAIZE</name>
<protein>
    <submittedName>
        <fullName evidence="1">Uncharacterized protein</fullName>
    </submittedName>
</protein>
<evidence type="ECO:0000313" key="1">
    <source>
        <dbReference type="EMBL" id="ACG32591.1"/>
    </source>
</evidence>
<dbReference type="EMBL" id="EU963775">
    <property type="protein sequence ID" value="ACG35893.1"/>
    <property type="molecule type" value="mRNA"/>
</dbReference>
<dbReference type="HOGENOM" id="CLU_2981980_0_0_1"/>
<dbReference type="AlphaFoldDB" id="B6T658"/>
<accession>B6T658</accession>
<organism evidence="1">
    <name type="scientific">Zea mays</name>
    <name type="common">Maize</name>
    <dbReference type="NCBI Taxonomy" id="4577"/>
    <lineage>
        <taxon>Eukaryota</taxon>
        <taxon>Viridiplantae</taxon>
        <taxon>Streptophyta</taxon>
        <taxon>Embryophyta</taxon>
        <taxon>Tracheophyta</taxon>
        <taxon>Spermatophyta</taxon>
        <taxon>Magnoliopsida</taxon>
        <taxon>Liliopsida</taxon>
        <taxon>Poales</taxon>
        <taxon>Poaceae</taxon>
        <taxon>PACMAD clade</taxon>
        <taxon>Panicoideae</taxon>
        <taxon>Andropogonodae</taxon>
        <taxon>Andropogoneae</taxon>
        <taxon>Tripsacinae</taxon>
        <taxon>Zea</taxon>
    </lineage>
</organism>
<proteinExistence type="evidence at transcript level"/>
<sequence>MKLHKIACRLCHWQWTVVPSATQRTTVCLDFSSVYHGISAMPFYVTVLCARKHPKICV</sequence>
<reference evidence="1" key="1">
    <citation type="journal article" date="2009" name="Plant Mol. Biol.">
        <title>Insights into corn genes derived from large-scale cDNA sequencing.</title>
        <authorList>
            <person name="Alexandrov N.N."/>
            <person name="Brover V.V."/>
            <person name="Freidin S."/>
            <person name="Troukhan M.E."/>
            <person name="Tatarinova T.V."/>
            <person name="Zhang H."/>
            <person name="Swaller T.J."/>
            <person name="Lu Y.P."/>
            <person name="Bouck J."/>
            <person name="Flavell R.B."/>
            <person name="Feldmann K.A."/>
        </authorList>
    </citation>
    <scope>NUCLEOTIDE SEQUENCE</scope>
</reference>
<dbReference type="EMBL" id="EU960473">
    <property type="protein sequence ID" value="ACG32591.1"/>
    <property type="molecule type" value="mRNA"/>
</dbReference>